<feature type="domain" description="Glycosyltransferase subfamily 4-like N-terminal" evidence="2">
    <location>
        <begin position="13"/>
        <end position="212"/>
    </location>
</feature>
<keyword evidence="3" id="KW-0808">Transferase</keyword>
<reference evidence="3 4" key="1">
    <citation type="submission" date="2016-10" db="EMBL/GenBank/DDBJ databases">
        <authorList>
            <person name="de Groot N.N."/>
        </authorList>
    </citation>
    <scope>NUCLEOTIDE SEQUENCE [LARGE SCALE GENOMIC DNA]</scope>
    <source>
        <strain evidence="3 4">GAS232</strain>
    </source>
</reference>
<evidence type="ECO:0000259" key="1">
    <source>
        <dbReference type="Pfam" id="PF00534"/>
    </source>
</evidence>
<proteinExistence type="predicted"/>
<keyword evidence="4" id="KW-1185">Reference proteome</keyword>
<dbReference type="InterPro" id="IPR001296">
    <property type="entry name" value="Glyco_trans_1"/>
</dbReference>
<dbReference type="InterPro" id="IPR050194">
    <property type="entry name" value="Glycosyltransferase_grp1"/>
</dbReference>
<dbReference type="CDD" id="cd03794">
    <property type="entry name" value="GT4_WbuB-like"/>
    <property type="match status" value="1"/>
</dbReference>
<dbReference type="Pfam" id="PF00534">
    <property type="entry name" value="Glycos_transf_1"/>
    <property type="match status" value="1"/>
</dbReference>
<dbReference type="Pfam" id="PF13579">
    <property type="entry name" value="Glyco_trans_4_4"/>
    <property type="match status" value="1"/>
</dbReference>
<name>A0A1G7KTW7_9BACT</name>
<dbReference type="PANTHER" id="PTHR45947">
    <property type="entry name" value="SULFOQUINOVOSYL TRANSFERASE SQD2"/>
    <property type="match status" value="1"/>
</dbReference>
<dbReference type="AlphaFoldDB" id="A0A1G7KTW7"/>
<gene>
    <name evidence="3" type="ORF">SAMN05444167_2310</name>
</gene>
<sequence length="459" mass="50750">MLIYGLNYAPELTGIGKYTGEMAAWLAARGHRVRVVTAPPYYPAWKIADDYRGRGYVREGGGEAGDGHGDPLVFRCPLYVPEKVTGIKRVRHLFSFALSSFPVLMREVMASRAGAPDIIWTVEPTFFCAPFALLASRLAHTPAWLHVQDFEVDAAFDLGMLPKKGPIHTFAMLLEKTFSKAFQRVSSISVRMVERSLTKDVRPERIVLFPNWVDIDLVKPQAPDAPNRFRSELGLEGKTVFLYSGNMGNKQGLELLPKVAAALSQDTSIHFLLCGEGAFRAELEEMVRGLTNVTLLPLQPLESLNELLNCADVHLLPQRAGAADLVMPSKLTGMLSSGRATIATSPTDTQLGTVISGGVDGSSPCGVVVPPEDVEAMVDAVQMLAANPTQRMRMGENARQYAVRNLGREQVLEQFERDLRSAVNEYRGRPFERPQTPFRFALVNRRRRRRPPAPPIPAE</sequence>
<accession>A0A1G7KTW7</accession>
<dbReference type="NCBIfam" id="NF007640">
    <property type="entry name" value="PRK10307.1"/>
    <property type="match status" value="1"/>
</dbReference>
<evidence type="ECO:0000313" key="3">
    <source>
        <dbReference type="EMBL" id="SDF40663.1"/>
    </source>
</evidence>
<dbReference type="SUPFAM" id="SSF53756">
    <property type="entry name" value="UDP-Glycosyltransferase/glycogen phosphorylase"/>
    <property type="match status" value="1"/>
</dbReference>
<organism evidence="3 4">
    <name type="scientific">Terriglobus roseus</name>
    <dbReference type="NCBI Taxonomy" id="392734"/>
    <lineage>
        <taxon>Bacteria</taxon>
        <taxon>Pseudomonadati</taxon>
        <taxon>Acidobacteriota</taxon>
        <taxon>Terriglobia</taxon>
        <taxon>Terriglobales</taxon>
        <taxon>Acidobacteriaceae</taxon>
        <taxon>Terriglobus</taxon>
    </lineage>
</organism>
<feature type="domain" description="Glycosyl transferase family 1" evidence="1">
    <location>
        <begin position="230"/>
        <end position="400"/>
    </location>
</feature>
<protein>
    <submittedName>
        <fullName evidence="3">Colanic acid biosynthesis glycosyl transferase WcaI</fullName>
    </submittedName>
</protein>
<dbReference type="Gene3D" id="3.40.50.2000">
    <property type="entry name" value="Glycogen Phosphorylase B"/>
    <property type="match status" value="2"/>
</dbReference>
<dbReference type="Proteomes" id="UP000182427">
    <property type="component" value="Chromosome I"/>
</dbReference>
<dbReference type="EMBL" id="LT629690">
    <property type="protein sequence ID" value="SDF40663.1"/>
    <property type="molecule type" value="Genomic_DNA"/>
</dbReference>
<evidence type="ECO:0000313" key="4">
    <source>
        <dbReference type="Proteomes" id="UP000182427"/>
    </source>
</evidence>
<dbReference type="GO" id="GO:0016758">
    <property type="term" value="F:hexosyltransferase activity"/>
    <property type="evidence" value="ECO:0007669"/>
    <property type="project" value="TreeGrafter"/>
</dbReference>
<evidence type="ECO:0000259" key="2">
    <source>
        <dbReference type="Pfam" id="PF13579"/>
    </source>
</evidence>
<dbReference type="InterPro" id="IPR028098">
    <property type="entry name" value="Glyco_trans_4-like_N"/>
</dbReference>
<dbReference type="PANTHER" id="PTHR45947:SF3">
    <property type="entry name" value="SULFOQUINOVOSYL TRANSFERASE SQD2"/>
    <property type="match status" value="1"/>
</dbReference>